<feature type="binding site" description="via carbamate group" evidence="1">
    <location>
        <position position="160"/>
    </location>
    <ligand>
        <name>Zn(2+)</name>
        <dbReference type="ChEBI" id="CHEBI:29105"/>
        <label>1</label>
    </ligand>
</feature>
<proteinExistence type="predicted"/>
<evidence type="ECO:0000256" key="3">
    <source>
        <dbReference type="PIRSR" id="PIRSR039004-3"/>
    </source>
</evidence>
<evidence type="ECO:0000313" key="6">
    <source>
        <dbReference type="Proteomes" id="UP000010845"/>
    </source>
</evidence>
<reference evidence="5 6" key="1">
    <citation type="submission" date="2012-03" db="EMBL/GenBank/DDBJ databases">
        <title>Complete sequence of chromosome of Thermoanaerobacterium thermosaccharolyticum M0795.</title>
        <authorList>
            <consortium name="US DOE Joint Genome Institute"/>
            <person name="Lucas S."/>
            <person name="Han J."/>
            <person name="Lapidus A."/>
            <person name="Cheng J.-F."/>
            <person name="Goodwin L."/>
            <person name="Pitluck S."/>
            <person name="Peters L."/>
            <person name="Teshima H."/>
            <person name="Detter J.C."/>
            <person name="Han C."/>
            <person name="Tapia R."/>
            <person name="Land M."/>
            <person name="Hauser L."/>
            <person name="Kyrpides N."/>
            <person name="Ivanova N."/>
            <person name="Pagani I."/>
            <person name="Feinberg L."/>
            <person name="Folden J."/>
            <person name="Hogsett D."/>
            <person name="Shaw J."/>
            <person name="Woyke T."/>
        </authorList>
    </citation>
    <scope>NUCLEOTIDE SEQUENCE [LARGE SCALE GENOMIC DNA]</scope>
    <source>
        <strain evidence="5 6">M0795</strain>
    </source>
</reference>
<dbReference type="Gene3D" id="3.20.20.140">
    <property type="entry name" value="Metal-dependent hydrolases"/>
    <property type="match status" value="1"/>
</dbReference>
<dbReference type="PATRIC" id="fig|698948.3.peg.1679"/>
<dbReference type="GO" id="GO:0016810">
    <property type="term" value="F:hydrolase activity, acting on carbon-nitrogen (but not peptide) bonds"/>
    <property type="evidence" value="ECO:0007669"/>
    <property type="project" value="InterPro"/>
</dbReference>
<evidence type="ECO:0000259" key="4">
    <source>
        <dbReference type="Pfam" id="PF01979"/>
    </source>
</evidence>
<feature type="binding site" evidence="1">
    <location>
        <position position="216"/>
    </location>
    <ligand>
        <name>Zn(2+)</name>
        <dbReference type="ChEBI" id="CHEBI:29105"/>
        <label>2</label>
    </ligand>
</feature>
<keyword evidence="1" id="KW-0862">Zinc</keyword>
<dbReference type="InterPro" id="IPR032466">
    <property type="entry name" value="Metal_Hydrolase"/>
</dbReference>
<dbReference type="SUPFAM" id="SSF51338">
    <property type="entry name" value="Composite domain of metallo-dependent hydrolases"/>
    <property type="match status" value="1"/>
</dbReference>
<sequence length="377" mass="41190">MDIDLLIKNGHVLDPSNNINGKYDVAISNGKIQSILKPGNLNQSNIKNELDVSGNLVIPGLIDLHVHVFPNRTLLGTLADNVGIKQGVTTVVDAGSTGVKYLNYFMKEVVENNNTRILLWINIASQGLCEGLSELADLKYLEPDKVIEAISNNNLIRGIKVRMSSSVVKGNGIRPLEIAKNLSQKIGVPLMVHIGNYPPYLADILNLLDAGDVVTHAFHGKKGGILNENGYLIPEAEKALKRGVLFDVGHGTSSFSFKTIKRTKELGLNPSTISTDIYNSNLNGPVYNMAITMTKLIAMGYSLEDVVKATTNMPAKVLRMENEIGNLRVGTVADISILTWKHSPIKLKDSMGEEVLVEKYLVPLYTIKSGEVFKCNE</sequence>
<dbReference type="NCBIfam" id="NF006689">
    <property type="entry name" value="PRK09237.1"/>
    <property type="match status" value="1"/>
</dbReference>
<protein>
    <submittedName>
        <fullName evidence="5">Putative amidohydrolase</fullName>
    </submittedName>
</protein>
<dbReference type="GO" id="GO:0046872">
    <property type="term" value="F:metal ion binding"/>
    <property type="evidence" value="ECO:0007669"/>
    <property type="project" value="UniProtKB-KW"/>
</dbReference>
<name>L0IMZ8_THETR</name>
<evidence type="ECO:0000256" key="2">
    <source>
        <dbReference type="PIRSR" id="PIRSR039004-2"/>
    </source>
</evidence>
<feature type="site" description="Transition state stabilizer" evidence="3">
    <location>
        <position position="162"/>
    </location>
</feature>
<dbReference type="InterPro" id="IPR020043">
    <property type="entry name" value="Deacetylase_Atu3266-like"/>
</dbReference>
<keyword evidence="5" id="KW-0378">Hydrolase</keyword>
<dbReference type="InterPro" id="IPR006680">
    <property type="entry name" value="Amidohydro-rel"/>
</dbReference>
<dbReference type="Gene3D" id="2.30.40.10">
    <property type="entry name" value="Urease, subunit C, domain 1"/>
    <property type="match status" value="1"/>
</dbReference>
<organism evidence="5 6">
    <name type="scientific">Thermoanaerobacterium thermosaccharolyticum M0795</name>
    <dbReference type="NCBI Taxonomy" id="698948"/>
    <lineage>
        <taxon>Bacteria</taxon>
        <taxon>Bacillati</taxon>
        <taxon>Bacillota</taxon>
        <taxon>Clostridia</taxon>
        <taxon>Thermoanaerobacterales</taxon>
        <taxon>Thermoanaerobacteraceae</taxon>
        <taxon>Thermoanaerobacterium</taxon>
    </lineage>
</organism>
<dbReference type="EMBL" id="CP003066">
    <property type="protein sequence ID" value="AGB19322.1"/>
    <property type="molecule type" value="Genomic_DNA"/>
</dbReference>
<feature type="binding site" evidence="1">
    <location>
        <position position="65"/>
    </location>
    <ligand>
        <name>Zn(2+)</name>
        <dbReference type="ChEBI" id="CHEBI:29105"/>
        <label>1</label>
    </ligand>
</feature>
<feature type="binding site" evidence="1">
    <location>
        <position position="67"/>
    </location>
    <ligand>
        <name>Zn(2+)</name>
        <dbReference type="ChEBI" id="CHEBI:29105"/>
        <label>1</label>
    </ligand>
</feature>
<feature type="binding site" evidence="1">
    <location>
        <position position="193"/>
    </location>
    <ligand>
        <name>Zn(2+)</name>
        <dbReference type="ChEBI" id="CHEBI:29105"/>
        <label>2</label>
    </ligand>
</feature>
<accession>L0IMZ8</accession>
<evidence type="ECO:0000256" key="1">
    <source>
        <dbReference type="PIRSR" id="PIRSR039004-1"/>
    </source>
</evidence>
<feature type="binding site" evidence="1">
    <location>
        <position position="276"/>
    </location>
    <ligand>
        <name>Zn(2+)</name>
        <dbReference type="ChEBI" id="CHEBI:29105"/>
        <label>1</label>
    </ligand>
</feature>
<feature type="binding site" description="via carbamate group" evidence="1">
    <location>
        <position position="160"/>
    </location>
    <ligand>
        <name>Zn(2+)</name>
        <dbReference type="ChEBI" id="CHEBI:29105"/>
        <label>2</label>
    </ligand>
</feature>
<dbReference type="KEGG" id="tto:Thethe_01688"/>
<dbReference type="InterPro" id="IPR011059">
    <property type="entry name" value="Metal-dep_hydrolase_composite"/>
</dbReference>
<feature type="domain" description="Amidohydrolase-related" evidence="4">
    <location>
        <begin position="56"/>
        <end position="339"/>
    </location>
</feature>
<dbReference type="Proteomes" id="UP000010845">
    <property type="component" value="Chromosome"/>
</dbReference>
<evidence type="ECO:0000313" key="5">
    <source>
        <dbReference type="EMBL" id="AGB19322.1"/>
    </source>
</evidence>
<dbReference type="AlphaFoldDB" id="L0IMZ8"/>
<feature type="modified residue" description="N6-carboxylysine" evidence="2">
    <location>
        <position position="160"/>
    </location>
</feature>
<dbReference type="PANTHER" id="PTHR42717">
    <property type="entry name" value="DIHYDROOROTASE-RELATED"/>
    <property type="match status" value="1"/>
</dbReference>
<dbReference type="PANTHER" id="PTHR42717:SF1">
    <property type="entry name" value="IMIDAZOLONEPROPIONASE AND RELATED AMIDOHYDROLASES"/>
    <property type="match status" value="1"/>
</dbReference>
<dbReference type="HOGENOM" id="CLU_036699_2_0_9"/>
<dbReference type="GO" id="GO:0019213">
    <property type="term" value="F:deacetylase activity"/>
    <property type="evidence" value="ECO:0007669"/>
    <property type="project" value="InterPro"/>
</dbReference>
<dbReference type="SUPFAM" id="SSF51556">
    <property type="entry name" value="Metallo-dependent hydrolases"/>
    <property type="match status" value="1"/>
</dbReference>
<dbReference type="PIRSF" id="PIRSF039004">
    <property type="entry name" value="ADE_EF_0837"/>
    <property type="match status" value="1"/>
</dbReference>
<gene>
    <name evidence="5" type="ORF">Thethe_01688</name>
</gene>
<dbReference type="RefSeq" id="WP_015311850.1">
    <property type="nucleotide sequence ID" value="NC_019970.1"/>
</dbReference>
<dbReference type="Pfam" id="PF01979">
    <property type="entry name" value="Amidohydro_1"/>
    <property type="match status" value="1"/>
</dbReference>
<keyword evidence="1" id="KW-0479">Metal-binding</keyword>